<proteinExistence type="predicted"/>
<keyword evidence="1" id="KW-0812">Transmembrane</keyword>
<dbReference type="EMBL" id="JBHTOC010000026">
    <property type="protein sequence ID" value="MFD1431025.1"/>
    <property type="molecule type" value="Genomic_DNA"/>
</dbReference>
<accession>A0ABW4CML9</accession>
<keyword evidence="3" id="KW-1185">Reference proteome</keyword>
<keyword evidence="1" id="KW-1133">Transmembrane helix</keyword>
<organism evidence="2 3">
    <name type="scientific">Lacticaseibacillus mingshuiensis</name>
    <dbReference type="NCBI Taxonomy" id="2799574"/>
    <lineage>
        <taxon>Bacteria</taxon>
        <taxon>Bacillati</taxon>
        <taxon>Bacillota</taxon>
        <taxon>Bacilli</taxon>
        <taxon>Lactobacillales</taxon>
        <taxon>Lactobacillaceae</taxon>
        <taxon>Lacticaseibacillus</taxon>
    </lineage>
</organism>
<name>A0ABW4CML9_9LACO</name>
<comment type="caution">
    <text evidence="2">The sequence shown here is derived from an EMBL/GenBank/DDBJ whole genome shotgun (WGS) entry which is preliminary data.</text>
</comment>
<keyword evidence="1" id="KW-0472">Membrane</keyword>
<evidence type="ECO:0000313" key="3">
    <source>
        <dbReference type="Proteomes" id="UP001597196"/>
    </source>
</evidence>
<evidence type="ECO:0008006" key="4">
    <source>
        <dbReference type="Google" id="ProtNLM"/>
    </source>
</evidence>
<dbReference type="Proteomes" id="UP001597196">
    <property type="component" value="Unassembled WGS sequence"/>
</dbReference>
<gene>
    <name evidence="2" type="ORF">ACFQ4P_12365</name>
</gene>
<feature type="transmembrane region" description="Helical" evidence="1">
    <location>
        <begin position="7"/>
        <end position="28"/>
    </location>
</feature>
<reference evidence="3" key="1">
    <citation type="journal article" date="2019" name="Int. J. Syst. Evol. Microbiol.">
        <title>The Global Catalogue of Microorganisms (GCM) 10K type strain sequencing project: providing services to taxonomists for standard genome sequencing and annotation.</title>
        <authorList>
            <consortium name="The Broad Institute Genomics Platform"/>
            <consortium name="The Broad Institute Genome Sequencing Center for Infectious Disease"/>
            <person name="Wu L."/>
            <person name="Ma J."/>
        </authorList>
    </citation>
    <scope>NUCLEOTIDE SEQUENCE [LARGE SCALE GENOMIC DNA]</scope>
    <source>
        <strain evidence="3">CCM 8980</strain>
    </source>
</reference>
<evidence type="ECO:0000256" key="1">
    <source>
        <dbReference type="SAM" id="Phobius"/>
    </source>
</evidence>
<dbReference type="RefSeq" id="WP_203628582.1">
    <property type="nucleotide sequence ID" value="NZ_BOLQ01000036.1"/>
</dbReference>
<feature type="transmembrane region" description="Helical" evidence="1">
    <location>
        <begin position="34"/>
        <end position="55"/>
    </location>
</feature>
<protein>
    <recommendedName>
        <fullName evidence="4">SMODS-associating 2TM beta-strand rich effector domain-containing protein</fullName>
    </recommendedName>
</protein>
<evidence type="ECO:0000313" key="2">
    <source>
        <dbReference type="EMBL" id="MFD1431025.1"/>
    </source>
</evidence>
<sequence length="231" mass="26843">MGNKKHVSTFIVNIAFAVITIVTIYYLIYQLVFYVPGNVLAIPISMLAVLFVFILIRRIWGERLAEVRNYRIRTFFPPVFALLLVALLDTAFYIGYRVANPVAIFDRQPLIARYYEKNKLVKTQYIKVFIDEWRMSEYDSKKKMLEKQTFGTTPLINFTQNFAFQVNKTPNLLRVFSGKLPHGLLLVRYPLPTTKKYFILGDFQKDGNKWRGTVLEDGGSDITSVTFERAK</sequence>
<feature type="transmembrane region" description="Helical" evidence="1">
    <location>
        <begin position="75"/>
        <end position="96"/>
    </location>
</feature>